<keyword evidence="5" id="KW-0539">Nucleus</keyword>
<comment type="subcellular location">
    <subcellularLocation>
        <location evidence="6">Endomembrane system</location>
        <topology evidence="6">Single-pass membrane protein</topology>
    </subcellularLocation>
    <subcellularLocation>
        <location evidence="1">Nucleus membrane</location>
    </subcellularLocation>
</comment>
<protein>
    <recommendedName>
        <fullName evidence="10">Indole-diterpene biosynthesis protein PaxU</fullName>
    </recommendedName>
</protein>
<dbReference type="OrthoDB" id="77878at2759"/>
<organism evidence="8 9">
    <name type="scientific">Rhizodiscina lignyota</name>
    <dbReference type="NCBI Taxonomy" id="1504668"/>
    <lineage>
        <taxon>Eukaryota</taxon>
        <taxon>Fungi</taxon>
        <taxon>Dikarya</taxon>
        <taxon>Ascomycota</taxon>
        <taxon>Pezizomycotina</taxon>
        <taxon>Dothideomycetes</taxon>
        <taxon>Pleosporomycetidae</taxon>
        <taxon>Aulographales</taxon>
        <taxon>Rhizodiscinaceae</taxon>
        <taxon>Rhizodiscina</taxon>
    </lineage>
</organism>
<evidence type="ECO:0008006" key="10">
    <source>
        <dbReference type="Google" id="ProtNLM"/>
    </source>
</evidence>
<dbReference type="GO" id="GO:0031965">
    <property type="term" value="C:nuclear membrane"/>
    <property type="evidence" value="ECO:0007669"/>
    <property type="project" value="UniProtKB-SubCell"/>
</dbReference>
<dbReference type="AlphaFoldDB" id="A0A9P4IAQ3"/>
<dbReference type="PANTHER" id="PTHR12265:SF30">
    <property type="entry name" value="TRANSMEMBRANE PROTEIN 53"/>
    <property type="match status" value="1"/>
</dbReference>
<accession>A0A9P4IAQ3</accession>
<evidence type="ECO:0000256" key="6">
    <source>
        <dbReference type="ARBA" id="ARBA00037847"/>
    </source>
</evidence>
<reference evidence="8" key="1">
    <citation type="journal article" date="2020" name="Stud. Mycol.">
        <title>101 Dothideomycetes genomes: a test case for predicting lifestyles and emergence of pathogens.</title>
        <authorList>
            <person name="Haridas S."/>
            <person name="Albert R."/>
            <person name="Binder M."/>
            <person name="Bloem J."/>
            <person name="Labutti K."/>
            <person name="Salamov A."/>
            <person name="Andreopoulos B."/>
            <person name="Baker S."/>
            <person name="Barry K."/>
            <person name="Bills G."/>
            <person name="Bluhm B."/>
            <person name="Cannon C."/>
            <person name="Castanera R."/>
            <person name="Culley D."/>
            <person name="Daum C."/>
            <person name="Ezra D."/>
            <person name="Gonzalez J."/>
            <person name="Henrissat B."/>
            <person name="Kuo A."/>
            <person name="Liang C."/>
            <person name="Lipzen A."/>
            <person name="Lutzoni F."/>
            <person name="Magnuson J."/>
            <person name="Mondo S."/>
            <person name="Nolan M."/>
            <person name="Ohm R."/>
            <person name="Pangilinan J."/>
            <person name="Park H.-J."/>
            <person name="Ramirez L."/>
            <person name="Alfaro M."/>
            <person name="Sun H."/>
            <person name="Tritt A."/>
            <person name="Yoshinaga Y."/>
            <person name="Zwiers L.-H."/>
            <person name="Turgeon B."/>
            <person name="Goodwin S."/>
            <person name="Spatafora J."/>
            <person name="Crous P."/>
            <person name="Grigoriev I."/>
        </authorList>
    </citation>
    <scope>NUCLEOTIDE SEQUENCE</scope>
    <source>
        <strain evidence="8">CBS 133067</strain>
    </source>
</reference>
<dbReference type="PANTHER" id="PTHR12265">
    <property type="entry name" value="TRANSMEMBRANE PROTEIN 53"/>
    <property type="match status" value="1"/>
</dbReference>
<evidence type="ECO:0000313" key="9">
    <source>
        <dbReference type="Proteomes" id="UP000799772"/>
    </source>
</evidence>
<dbReference type="InterPro" id="IPR008547">
    <property type="entry name" value="DUF829_TMEM53"/>
</dbReference>
<evidence type="ECO:0000256" key="7">
    <source>
        <dbReference type="SAM" id="Phobius"/>
    </source>
</evidence>
<keyword evidence="3 7" id="KW-1133">Transmembrane helix</keyword>
<evidence type="ECO:0000313" key="8">
    <source>
        <dbReference type="EMBL" id="KAF2096232.1"/>
    </source>
</evidence>
<keyword evidence="2 7" id="KW-0812">Transmembrane</keyword>
<dbReference type="Pfam" id="PF05705">
    <property type="entry name" value="DUF829"/>
    <property type="match status" value="1"/>
</dbReference>
<evidence type="ECO:0000256" key="4">
    <source>
        <dbReference type="ARBA" id="ARBA00023136"/>
    </source>
</evidence>
<feature type="transmembrane region" description="Helical" evidence="7">
    <location>
        <begin position="180"/>
        <end position="206"/>
    </location>
</feature>
<evidence type="ECO:0000256" key="5">
    <source>
        <dbReference type="ARBA" id="ARBA00023242"/>
    </source>
</evidence>
<evidence type="ECO:0000256" key="3">
    <source>
        <dbReference type="ARBA" id="ARBA00022989"/>
    </source>
</evidence>
<sequence>MEYTTESHSQPNVRPPRIFERLSQCVVLSSPVPHQPYINQGEPELIVFCSWMGAAPRHIRKYAEHYSETYPHAAILLTTTSVADMLLRPDSHQLQRLKPAVDRIKRTIAEASAMQRKPRILFHVLSNGGAHTACGIAEALHKELCRPVPVTAMVLDSCPGRGDFMRCVQAISVNLPRSPALYVIGIVAVYTLLAYLWLLGHLLGWANVIERARRRLNDESLFDSRAPRLYAYSKADRVIGWNDVKTHADDALRRGCDIVEMQYDNSAHVCLVRDNSKLYWAAVKGIWMIGFKTLHAAAITFVFPIPARLSSF</sequence>
<comment type="caution">
    <text evidence="8">The sequence shown here is derived from an EMBL/GenBank/DDBJ whole genome shotgun (WGS) entry which is preliminary data.</text>
</comment>
<evidence type="ECO:0000256" key="1">
    <source>
        <dbReference type="ARBA" id="ARBA00004126"/>
    </source>
</evidence>
<name>A0A9P4IAQ3_9PEZI</name>
<keyword evidence="4 7" id="KW-0472">Membrane</keyword>
<dbReference type="Proteomes" id="UP000799772">
    <property type="component" value="Unassembled WGS sequence"/>
</dbReference>
<feature type="transmembrane region" description="Helical" evidence="7">
    <location>
        <begin position="286"/>
        <end position="307"/>
    </location>
</feature>
<evidence type="ECO:0000256" key="2">
    <source>
        <dbReference type="ARBA" id="ARBA00022692"/>
    </source>
</evidence>
<keyword evidence="9" id="KW-1185">Reference proteome</keyword>
<proteinExistence type="predicted"/>
<dbReference type="EMBL" id="ML978130">
    <property type="protein sequence ID" value="KAF2096232.1"/>
    <property type="molecule type" value="Genomic_DNA"/>
</dbReference>
<gene>
    <name evidence="8" type="ORF">NA57DRAFT_59288</name>
</gene>